<organism evidence="2 3">
    <name type="scientific">Massilia cellulosiltytica</name>
    <dbReference type="NCBI Taxonomy" id="2683234"/>
    <lineage>
        <taxon>Bacteria</taxon>
        <taxon>Pseudomonadati</taxon>
        <taxon>Pseudomonadota</taxon>
        <taxon>Betaproteobacteria</taxon>
        <taxon>Burkholderiales</taxon>
        <taxon>Oxalobacteraceae</taxon>
        <taxon>Telluria group</taxon>
        <taxon>Massilia</taxon>
    </lineage>
</organism>
<dbReference type="InterPro" id="IPR037401">
    <property type="entry name" value="SnoaL-like"/>
</dbReference>
<dbReference type="SUPFAM" id="SSF54427">
    <property type="entry name" value="NTF2-like"/>
    <property type="match status" value="1"/>
</dbReference>
<protein>
    <submittedName>
        <fullName evidence="2">Ketosteroid isomerase</fullName>
    </submittedName>
</protein>
<evidence type="ECO:0000313" key="2">
    <source>
        <dbReference type="EMBL" id="MVW58340.1"/>
    </source>
</evidence>
<dbReference type="InterPro" id="IPR032710">
    <property type="entry name" value="NTF2-like_dom_sf"/>
</dbReference>
<dbReference type="AlphaFoldDB" id="A0A7X3K5N6"/>
<name>A0A7X3K5N6_9BURK</name>
<keyword evidence="2" id="KW-0413">Isomerase</keyword>
<dbReference type="GO" id="GO:0016853">
    <property type="term" value="F:isomerase activity"/>
    <property type="evidence" value="ECO:0007669"/>
    <property type="project" value="UniProtKB-KW"/>
</dbReference>
<reference evidence="2 3" key="1">
    <citation type="submission" date="2019-12" db="EMBL/GenBank/DDBJ databases">
        <authorList>
            <person name="Li C."/>
            <person name="Zhao J."/>
        </authorList>
    </citation>
    <scope>NUCLEOTIDE SEQUENCE [LARGE SCALE GENOMIC DNA]</scope>
    <source>
        <strain evidence="2 3">NEAU-DD11</strain>
    </source>
</reference>
<dbReference type="PANTHER" id="PTHR41252:SF1">
    <property type="entry name" value="BLR2505 PROTEIN"/>
    <property type="match status" value="1"/>
</dbReference>
<evidence type="ECO:0000313" key="3">
    <source>
        <dbReference type="Proteomes" id="UP000443353"/>
    </source>
</evidence>
<feature type="domain" description="SnoaL-like" evidence="1">
    <location>
        <begin position="14"/>
        <end position="117"/>
    </location>
</feature>
<proteinExistence type="predicted"/>
<keyword evidence="3" id="KW-1185">Reference proteome</keyword>
<dbReference type="RefSeq" id="WP_056129282.1">
    <property type="nucleotide sequence ID" value="NZ_WSES01000001.1"/>
</dbReference>
<dbReference type="Proteomes" id="UP000443353">
    <property type="component" value="Unassembled WGS sequence"/>
</dbReference>
<accession>A0A7X3K5N6</accession>
<dbReference type="Gene3D" id="3.10.450.50">
    <property type="match status" value="1"/>
</dbReference>
<evidence type="ECO:0000259" key="1">
    <source>
        <dbReference type="Pfam" id="PF12680"/>
    </source>
</evidence>
<comment type="caution">
    <text evidence="2">The sequence shown here is derived from an EMBL/GenBank/DDBJ whole genome shotgun (WGS) entry which is preliminary data.</text>
</comment>
<dbReference type="Pfam" id="PF12680">
    <property type="entry name" value="SnoaL_2"/>
    <property type="match status" value="1"/>
</dbReference>
<sequence length="147" mass="16532">MDAQDNKRLVLEGYRLFQSGDIPGMLAYAHDDAEWIGPDADAVPFAGSFHGKAEVGRFFSELLTAMHPTRFVIKDVIAENDKVVVLGEAMWMVRATGHTYDSQWVHVFTMRDDKFIRVDSLYDTASAERAFRPDRPDLTAAASALRH</sequence>
<dbReference type="EMBL" id="WSES01000001">
    <property type="protein sequence ID" value="MVW58340.1"/>
    <property type="molecule type" value="Genomic_DNA"/>
</dbReference>
<gene>
    <name evidence="2" type="ORF">GPY61_00175</name>
</gene>
<dbReference type="PANTHER" id="PTHR41252">
    <property type="entry name" value="BLR2505 PROTEIN"/>
    <property type="match status" value="1"/>
</dbReference>